<proteinExistence type="predicted"/>
<accession>A0A101LY80</accession>
<organism evidence="1">
    <name type="scientific">Picea glauca</name>
    <name type="common">White spruce</name>
    <name type="synonym">Pinus glauca</name>
    <dbReference type="NCBI Taxonomy" id="3330"/>
    <lineage>
        <taxon>Eukaryota</taxon>
        <taxon>Viridiplantae</taxon>
        <taxon>Streptophyta</taxon>
        <taxon>Embryophyta</taxon>
        <taxon>Tracheophyta</taxon>
        <taxon>Spermatophyta</taxon>
        <taxon>Pinopsida</taxon>
        <taxon>Pinidae</taxon>
        <taxon>Conifers I</taxon>
        <taxon>Pinales</taxon>
        <taxon>Pinaceae</taxon>
        <taxon>Picea</taxon>
    </lineage>
</organism>
<name>A0A101LY80_PICGL</name>
<protein>
    <submittedName>
        <fullName evidence="1">Uncharacterized protein</fullName>
    </submittedName>
</protein>
<geneLocation type="mitochondrion" evidence="1"/>
<reference evidence="1" key="1">
    <citation type="journal article" date="2015" name="Genome Biol. Evol.">
        <title>Organellar Genomes of White Spruce (Picea glauca): Assembly and Annotation.</title>
        <authorList>
            <person name="Jackman S.D."/>
            <person name="Warren R.L."/>
            <person name="Gibb E.A."/>
            <person name="Vandervalk B.P."/>
            <person name="Mohamadi H."/>
            <person name="Chu J."/>
            <person name="Raymond A."/>
            <person name="Pleasance S."/>
            <person name="Coope R."/>
            <person name="Wildung M.R."/>
            <person name="Ritland C.E."/>
            <person name="Bousquet J."/>
            <person name="Jones S.J."/>
            <person name="Bohlmann J."/>
            <person name="Birol I."/>
        </authorList>
    </citation>
    <scope>NUCLEOTIDE SEQUENCE [LARGE SCALE GENOMIC DNA]</scope>
    <source>
        <tissue evidence="1">Flushing bud</tissue>
    </source>
</reference>
<dbReference type="EMBL" id="LKAM01000007">
    <property type="protein sequence ID" value="KUM47516.1"/>
    <property type="molecule type" value="Genomic_DNA"/>
</dbReference>
<keyword evidence="1" id="KW-0496">Mitochondrion</keyword>
<gene>
    <name evidence="1" type="ORF">ABT39_MTgene5702</name>
</gene>
<evidence type="ECO:0000313" key="1">
    <source>
        <dbReference type="EMBL" id="KUM47516.1"/>
    </source>
</evidence>
<dbReference type="AlphaFoldDB" id="A0A101LY80"/>
<comment type="caution">
    <text evidence="1">The sequence shown here is derived from an EMBL/GenBank/DDBJ whole genome shotgun (WGS) entry which is preliminary data.</text>
</comment>
<sequence length="80" mass="8858">MVCLSAYPPASADFQAVVTKTVLTIPSHPQLSCPTESIKVGIESETSSKCPSKPPVKSITKFRQYFLRQFFLKGSHPHHN</sequence>